<dbReference type="InterPro" id="IPR002692">
    <property type="entry name" value="S45"/>
</dbReference>
<comment type="caution">
    <text evidence="5">The sequence shown here is derived from an EMBL/GenBank/DDBJ whole genome shotgun (WGS) entry which is preliminary data.</text>
</comment>
<dbReference type="PANTHER" id="PTHR34218">
    <property type="entry name" value="PEPTIDASE S45 PENICILLIN AMIDASE"/>
    <property type="match status" value="1"/>
</dbReference>
<keyword evidence="4" id="KW-0865">Zymogen</keyword>
<dbReference type="EMBL" id="JAUSVS010000002">
    <property type="protein sequence ID" value="MDQ0463675.1"/>
    <property type="molecule type" value="Genomic_DNA"/>
</dbReference>
<evidence type="ECO:0000256" key="1">
    <source>
        <dbReference type="ARBA" id="ARBA00006586"/>
    </source>
</evidence>
<dbReference type="InterPro" id="IPR023343">
    <property type="entry name" value="Penicillin_amidase_dom1"/>
</dbReference>
<dbReference type="CDD" id="cd01936">
    <property type="entry name" value="Ntn_CA"/>
    <property type="match status" value="1"/>
</dbReference>
<dbReference type="EC" id="3.5.1.97" evidence="5"/>
<evidence type="ECO:0000256" key="3">
    <source>
        <dbReference type="ARBA" id="ARBA00022801"/>
    </source>
</evidence>
<organism evidence="5 6">
    <name type="scientific">Caulobacter ginsengisoli</name>
    <dbReference type="NCBI Taxonomy" id="400775"/>
    <lineage>
        <taxon>Bacteria</taxon>
        <taxon>Pseudomonadati</taxon>
        <taxon>Pseudomonadota</taxon>
        <taxon>Alphaproteobacteria</taxon>
        <taxon>Caulobacterales</taxon>
        <taxon>Caulobacteraceae</taxon>
        <taxon>Caulobacter</taxon>
    </lineage>
</organism>
<accession>A0ABU0INU1</accession>
<dbReference type="RefSeq" id="WP_307347787.1">
    <property type="nucleotide sequence ID" value="NZ_JAUSVS010000002.1"/>
</dbReference>
<keyword evidence="2" id="KW-0732">Signal</keyword>
<dbReference type="SUPFAM" id="SSF56235">
    <property type="entry name" value="N-terminal nucleophile aminohydrolases (Ntn hydrolases)"/>
    <property type="match status" value="1"/>
</dbReference>
<name>A0ABU0INU1_9CAUL</name>
<sequence>MRFVRNIALAVLGVLLGAVAAAGGYGLATAPARPDLKPLLAKASSYDVRIRRDRYGVPHILGRTDPDAAFGLAFAHAEDDFATIQEVTLAVRGDLAASNGAKAAPGDYLVRLLGVWQTVDTGYDRDLPADVRAVLQAYADGINYYGALHPEAVKPGFLPVSGKDIAAGFVFKTPFFYGLDSTLKELSEARPDKTPVGSNGVAVAPSRSADGATRLLVNSHQPYTGPVAWWEAVVESGQGWHVAGGFFPGSPFMLHGHNAHLGWANTVNNPDLIDVYRLTVNDKGQYRLDGRWVDFQKSTAVLRVKLWGPFAIPVRMPVLRSVHGPVMKTKAGYFALRYAGMGEVRQPLQYWRLDKAENLEQWKAAMALQALPSINYVYADEKGNIGYVYNGLFPERAAGPDWSGVLPGDRGDLVWTRYLPFDRVPQLWNPAGGLVFNANNTPFAATTANDGLKAQDFPAWMGIQTNMTNRSYREQETFGADSSITPEEFATYKFDIAYSRRSEVGQMLAALSRVDPGQDLDLAKALLLLARWDLRASQDSRAAALALFSAQAIHDAKEDGKVLEPAAALRQAMNRLKLSFGRIDPTWGEVNRIRRGSVDLGIDGGPDTLRAVYGKPDAKGRLEAMAGDTFIMFVSWDRYGVLSSKSIHQFGSATLDKGSRHYADQTPLFVKEQLKPVLFTEAQLAGNIEADYRPGQRR</sequence>
<dbReference type="Pfam" id="PF01804">
    <property type="entry name" value="Penicil_amidase"/>
    <property type="match status" value="1"/>
</dbReference>
<dbReference type="EC" id="3.5.1.11" evidence="5"/>
<dbReference type="Gene3D" id="1.10.1400.10">
    <property type="match status" value="1"/>
</dbReference>
<proteinExistence type="inferred from homology"/>
<dbReference type="InterPro" id="IPR014395">
    <property type="entry name" value="Pen/GL7ACA/AHL_acylase"/>
</dbReference>
<dbReference type="Gene3D" id="1.10.439.10">
    <property type="entry name" value="Penicillin Amidohydrolase, domain 1"/>
    <property type="match status" value="1"/>
</dbReference>
<protein>
    <submittedName>
        <fullName evidence="5">Penicillin amidase/acyl-homoserine-lactone acylase</fullName>
        <ecNumber evidence="5">3.5.1.11</ecNumber>
        <ecNumber evidence="5">3.5.1.97</ecNumber>
    </submittedName>
</protein>
<dbReference type="InterPro" id="IPR043146">
    <property type="entry name" value="Penicillin_amidase_N_B-knob"/>
</dbReference>
<keyword evidence="6" id="KW-1185">Reference proteome</keyword>
<evidence type="ECO:0000256" key="4">
    <source>
        <dbReference type="ARBA" id="ARBA00023145"/>
    </source>
</evidence>
<dbReference type="Gene3D" id="3.60.20.10">
    <property type="entry name" value="Glutamine Phosphoribosylpyrophosphate, subunit 1, domain 1"/>
    <property type="match status" value="1"/>
</dbReference>
<dbReference type="Gene3D" id="2.30.120.10">
    <property type="match status" value="1"/>
</dbReference>
<dbReference type="GO" id="GO:0008953">
    <property type="term" value="F:penicillin amidase activity"/>
    <property type="evidence" value="ECO:0007669"/>
    <property type="project" value="UniProtKB-EC"/>
</dbReference>
<evidence type="ECO:0000313" key="5">
    <source>
        <dbReference type="EMBL" id="MDQ0463675.1"/>
    </source>
</evidence>
<dbReference type="InterPro" id="IPR029055">
    <property type="entry name" value="Ntn_hydrolases_N"/>
</dbReference>
<keyword evidence="3 5" id="KW-0378">Hydrolase</keyword>
<dbReference type="PIRSF" id="PIRSF001227">
    <property type="entry name" value="Pen_acylase"/>
    <property type="match status" value="1"/>
</dbReference>
<dbReference type="Proteomes" id="UP001228905">
    <property type="component" value="Unassembled WGS sequence"/>
</dbReference>
<gene>
    <name evidence="5" type="ORF">QO010_001446</name>
</gene>
<dbReference type="InterPro" id="IPR043147">
    <property type="entry name" value="Penicillin_amidase_A-knob"/>
</dbReference>
<reference evidence="5 6" key="1">
    <citation type="submission" date="2023-07" db="EMBL/GenBank/DDBJ databases">
        <title>Genomic Encyclopedia of Type Strains, Phase IV (KMG-IV): sequencing the most valuable type-strain genomes for metagenomic binning, comparative biology and taxonomic classification.</title>
        <authorList>
            <person name="Goeker M."/>
        </authorList>
    </citation>
    <scope>NUCLEOTIDE SEQUENCE [LARGE SCALE GENOMIC DNA]</scope>
    <source>
        <strain evidence="5 6">DSM 18695</strain>
    </source>
</reference>
<dbReference type="PANTHER" id="PTHR34218:SF3">
    <property type="entry name" value="ACYL-HOMOSERINE LACTONE ACYLASE PVDQ"/>
    <property type="match status" value="1"/>
</dbReference>
<evidence type="ECO:0000313" key="6">
    <source>
        <dbReference type="Proteomes" id="UP001228905"/>
    </source>
</evidence>
<evidence type="ECO:0000256" key="2">
    <source>
        <dbReference type="ARBA" id="ARBA00022729"/>
    </source>
</evidence>
<comment type="similarity">
    <text evidence="1">Belongs to the peptidase S45 family.</text>
</comment>